<accession>A0A843XEZ6</accession>
<evidence type="ECO:0000313" key="1">
    <source>
        <dbReference type="EMBL" id="MQM18069.1"/>
    </source>
</evidence>
<dbReference type="EMBL" id="NMUH01007950">
    <property type="protein sequence ID" value="MQM18069.1"/>
    <property type="molecule type" value="Genomic_DNA"/>
</dbReference>
<sequence length="189" mass="19978">RGVALVASACVRLRWFCGSRFCFRFVGVPAALAGKGLVIPTEPCSRGSPPYSLQVGTHCRRSSSPDIRGGGLFAVRCQQCELSSDPWVAARPSGVPGGGSGRSGRYSGIRAQGSNEICNGLITMAVPKKGTNTLLARPCRVAVRWLAFQKGLGVSYRRALLLLLGAHASSVVAGSRVLRLDHEDDLGEI</sequence>
<protein>
    <submittedName>
        <fullName evidence="1">Uncharacterized protein</fullName>
    </submittedName>
</protein>
<comment type="caution">
    <text evidence="1">The sequence shown here is derived from an EMBL/GenBank/DDBJ whole genome shotgun (WGS) entry which is preliminary data.</text>
</comment>
<proteinExistence type="predicted"/>
<name>A0A843XEZ6_COLES</name>
<dbReference type="AlphaFoldDB" id="A0A843XEZ6"/>
<dbReference type="Proteomes" id="UP000652761">
    <property type="component" value="Unassembled WGS sequence"/>
</dbReference>
<reference evidence="1" key="1">
    <citation type="submission" date="2017-07" db="EMBL/GenBank/DDBJ databases">
        <title>Taro Niue Genome Assembly and Annotation.</title>
        <authorList>
            <person name="Atibalentja N."/>
            <person name="Keating K."/>
            <person name="Fields C.J."/>
        </authorList>
    </citation>
    <scope>NUCLEOTIDE SEQUENCE</scope>
    <source>
        <strain evidence="1">Niue_2</strain>
        <tissue evidence="1">Leaf</tissue>
    </source>
</reference>
<feature type="non-terminal residue" evidence="1">
    <location>
        <position position="189"/>
    </location>
</feature>
<keyword evidence="2" id="KW-1185">Reference proteome</keyword>
<evidence type="ECO:0000313" key="2">
    <source>
        <dbReference type="Proteomes" id="UP000652761"/>
    </source>
</evidence>
<gene>
    <name evidence="1" type="ORF">Taro_051054</name>
</gene>
<organism evidence="1 2">
    <name type="scientific">Colocasia esculenta</name>
    <name type="common">Wild taro</name>
    <name type="synonym">Arum esculentum</name>
    <dbReference type="NCBI Taxonomy" id="4460"/>
    <lineage>
        <taxon>Eukaryota</taxon>
        <taxon>Viridiplantae</taxon>
        <taxon>Streptophyta</taxon>
        <taxon>Embryophyta</taxon>
        <taxon>Tracheophyta</taxon>
        <taxon>Spermatophyta</taxon>
        <taxon>Magnoliopsida</taxon>
        <taxon>Liliopsida</taxon>
        <taxon>Araceae</taxon>
        <taxon>Aroideae</taxon>
        <taxon>Colocasieae</taxon>
        <taxon>Colocasia</taxon>
    </lineage>
</organism>
<feature type="non-terminal residue" evidence="1">
    <location>
        <position position="1"/>
    </location>
</feature>